<reference evidence="9 10" key="1">
    <citation type="journal article" date="2012" name="J. Bacteriol.">
        <title>Twenty-one genome sequences from Pseudomonas species and 19 genome sequences from diverse bacteria isolated from the rhizosphere and endosphere of Populus deltoides.</title>
        <authorList>
            <person name="Brown S.D."/>
            <person name="Utturkar S.M."/>
            <person name="Klingeman D.M."/>
            <person name="Johnson C.M."/>
            <person name="Martin S.L."/>
            <person name="Land M.L."/>
            <person name="Lu T.Y."/>
            <person name="Schadt C.W."/>
            <person name="Doktycz M.J."/>
            <person name="Pelletier D.A."/>
        </authorList>
    </citation>
    <scope>NUCLEOTIDE SEQUENCE [LARGE SCALE GENOMIC DNA]</scope>
    <source>
        <strain evidence="9 10">CF314</strain>
    </source>
</reference>
<dbReference type="InterPro" id="IPR004358">
    <property type="entry name" value="Sig_transdc_His_kin-like_C"/>
</dbReference>
<dbReference type="Proteomes" id="UP000007509">
    <property type="component" value="Unassembled WGS sequence"/>
</dbReference>
<keyword evidence="6" id="KW-0812">Transmembrane</keyword>
<comment type="catalytic activity">
    <reaction evidence="1">
        <text>ATP + protein L-histidine = ADP + protein N-phospho-L-histidine.</text>
        <dbReference type="EC" id="2.7.13.3"/>
    </reaction>
</comment>
<dbReference type="EMBL" id="AKJY01000014">
    <property type="protein sequence ID" value="EJL74353.1"/>
    <property type="molecule type" value="Genomic_DNA"/>
</dbReference>
<dbReference type="SMART" id="SM00387">
    <property type="entry name" value="HATPase_c"/>
    <property type="match status" value="1"/>
</dbReference>
<dbReference type="InterPro" id="IPR003661">
    <property type="entry name" value="HisK_dim/P_dom"/>
</dbReference>
<feature type="coiled-coil region" evidence="5">
    <location>
        <begin position="185"/>
        <end position="219"/>
    </location>
</feature>
<feature type="transmembrane region" description="Helical" evidence="6">
    <location>
        <begin position="23"/>
        <end position="48"/>
    </location>
</feature>
<dbReference type="InterPro" id="IPR001789">
    <property type="entry name" value="Sig_transdc_resp-reg_receiver"/>
</dbReference>
<dbReference type="RefSeq" id="WP_007841426.1">
    <property type="nucleotide sequence ID" value="NZ_AKJY01000014.1"/>
</dbReference>
<gene>
    <name evidence="9" type="ORF">PMI13_01092</name>
</gene>
<dbReference type="SUPFAM" id="SSF47384">
    <property type="entry name" value="Homodimeric domain of signal transducing histidine kinase"/>
    <property type="match status" value="1"/>
</dbReference>
<dbReference type="InterPro" id="IPR005467">
    <property type="entry name" value="His_kinase_dom"/>
</dbReference>
<dbReference type="InterPro" id="IPR003594">
    <property type="entry name" value="HATPase_dom"/>
</dbReference>
<evidence type="ECO:0000256" key="2">
    <source>
        <dbReference type="ARBA" id="ARBA00012438"/>
    </source>
</evidence>
<name>J2KMM9_9FLAO</name>
<evidence type="ECO:0000313" key="10">
    <source>
        <dbReference type="Proteomes" id="UP000007509"/>
    </source>
</evidence>
<dbReference type="InterPro" id="IPR036890">
    <property type="entry name" value="HATPase_C_sf"/>
</dbReference>
<dbReference type="CDD" id="cd17574">
    <property type="entry name" value="REC_OmpR"/>
    <property type="match status" value="1"/>
</dbReference>
<proteinExistence type="predicted"/>
<evidence type="ECO:0000256" key="6">
    <source>
        <dbReference type="SAM" id="Phobius"/>
    </source>
</evidence>
<keyword evidence="6" id="KW-0472">Membrane</keyword>
<dbReference type="PANTHER" id="PTHR43547">
    <property type="entry name" value="TWO-COMPONENT HISTIDINE KINASE"/>
    <property type="match status" value="1"/>
</dbReference>
<dbReference type="InterPro" id="IPR011006">
    <property type="entry name" value="CheY-like_superfamily"/>
</dbReference>
<dbReference type="Gene3D" id="3.40.50.2300">
    <property type="match status" value="1"/>
</dbReference>
<dbReference type="SMART" id="SM00448">
    <property type="entry name" value="REC"/>
    <property type="match status" value="1"/>
</dbReference>
<evidence type="ECO:0000313" key="9">
    <source>
        <dbReference type="EMBL" id="EJL74353.1"/>
    </source>
</evidence>
<evidence type="ECO:0000256" key="5">
    <source>
        <dbReference type="SAM" id="Coils"/>
    </source>
</evidence>
<accession>J2KMM9</accession>
<keyword evidence="9" id="KW-0808">Transferase</keyword>
<sequence length="580" mass="64294">MSYSLNSIRYIGTHGTSDSLKKVIVTVNTISLITGLLAFCIGPFLSIYTGNLAILWGAYCEVLLFTTVIALNYLKKYGIATIATHIFQNASVLYFGLLFGAHVDVKLMIVFLGIIPLLIFKDKPVILTSLLITALTLFILEYNYQYHLFPSMTMSLEHERFTRWLSLVVILFLVVTVVWITEQDKKKANQALQKANAMLEHLTEKLQESVNAKAAYVREITHEIRGPFNAIFSIAQLLLNSTSKSSTLKEVKGDIETLNAGCYQTLSIINSALDVSKLETSIFPVEISSINLRSWIQEIVSIFSYIASHKQVTLHLKVGVIPSIVEGDSEKLTRIANNLIYNAIKFTRKGSTVTISIDSTNSKWTISIADQGPGMSQIELDDAFKIYRSSSKDSSTGAGLGLYFVKNTIDLLKGEISVFSLKGRGTNFTASFPLAIGKLEASNPSTEVPSDEINMGGKEILIIDDDVMQTTYISKYLQSIGASVRIAETAREGFKMLKEQTADLILLDNTLPDMSGLEVLEELGRNPFYVLIPTVLVTADNAVTREESLNAGAYDYLLKPIIFKDLKKLLSFNQIASYRQ</sequence>
<dbReference type="PANTHER" id="PTHR43547:SF2">
    <property type="entry name" value="HYBRID SIGNAL TRANSDUCTION HISTIDINE KINASE C"/>
    <property type="match status" value="1"/>
</dbReference>
<feature type="transmembrane region" description="Helical" evidence="6">
    <location>
        <begin position="125"/>
        <end position="144"/>
    </location>
</feature>
<feature type="transmembrane region" description="Helical" evidence="6">
    <location>
        <begin position="164"/>
        <end position="181"/>
    </location>
</feature>
<evidence type="ECO:0000256" key="3">
    <source>
        <dbReference type="ARBA" id="ARBA00022553"/>
    </source>
</evidence>
<organism evidence="9 10">
    <name type="scientific">Chryseobacterium populi</name>
    <dbReference type="NCBI Taxonomy" id="1144316"/>
    <lineage>
        <taxon>Bacteria</taxon>
        <taxon>Pseudomonadati</taxon>
        <taxon>Bacteroidota</taxon>
        <taxon>Flavobacteriia</taxon>
        <taxon>Flavobacteriales</taxon>
        <taxon>Weeksellaceae</taxon>
        <taxon>Chryseobacterium group</taxon>
        <taxon>Chryseobacterium</taxon>
    </lineage>
</organism>
<dbReference type="Gene3D" id="1.10.287.130">
    <property type="match status" value="1"/>
</dbReference>
<keyword evidence="3 4" id="KW-0597">Phosphoprotein</keyword>
<dbReference type="SUPFAM" id="SSF55874">
    <property type="entry name" value="ATPase domain of HSP90 chaperone/DNA topoisomerase II/histidine kinase"/>
    <property type="match status" value="1"/>
</dbReference>
<dbReference type="Gene3D" id="3.30.565.10">
    <property type="entry name" value="Histidine kinase-like ATPase, C-terminal domain"/>
    <property type="match status" value="1"/>
</dbReference>
<keyword evidence="5" id="KW-0175">Coiled coil</keyword>
<feature type="transmembrane region" description="Helical" evidence="6">
    <location>
        <begin position="54"/>
        <end position="74"/>
    </location>
</feature>
<feature type="transmembrane region" description="Helical" evidence="6">
    <location>
        <begin position="95"/>
        <end position="119"/>
    </location>
</feature>
<dbReference type="Pfam" id="PF00072">
    <property type="entry name" value="Response_reg"/>
    <property type="match status" value="1"/>
</dbReference>
<dbReference type="PROSITE" id="PS50109">
    <property type="entry name" value="HIS_KIN"/>
    <property type="match status" value="1"/>
</dbReference>
<dbReference type="CDD" id="cd00082">
    <property type="entry name" value="HisKA"/>
    <property type="match status" value="1"/>
</dbReference>
<keyword evidence="6" id="KW-1133">Transmembrane helix</keyword>
<dbReference type="CDD" id="cd00075">
    <property type="entry name" value="HATPase"/>
    <property type="match status" value="1"/>
</dbReference>
<dbReference type="OrthoDB" id="9811889at2"/>
<keyword evidence="9" id="KW-0418">Kinase</keyword>
<dbReference type="SUPFAM" id="SSF52172">
    <property type="entry name" value="CheY-like"/>
    <property type="match status" value="1"/>
</dbReference>
<dbReference type="InterPro" id="IPR036097">
    <property type="entry name" value="HisK_dim/P_sf"/>
</dbReference>
<dbReference type="SMART" id="SM00388">
    <property type="entry name" value="HisKA"/>
    <property type="match status" value="1"/>
</dbReference>
<comment type="caution">
    <text evidence="9">The sequence shown here is derived from an EMBL/GenBank/DDBJ whole genome shotgun (WGS) entry which is preliminary data.</text>
</comment>
<feature type="domain" description="Histidine kinase" evidence="7">
    <location>
        <begin position="219"/>
        <end position="436"/>
    </location>
</feature>
<dbReference type="AlphaFoldDB" id="J2KMM9"/>
<dbReference type="EC" id="2.7.13.3" evidence="2"/>
<evidence type="ECO:0000259" key="7">
    <source>
        <dbReference type="PROSITE" id="PS50109"/>
    </source>
</evidence>
<evidence type="ECO:0000256" key="1">
    <source>
        <dbReference type="ARBA" id="ARBA00000085"/>
    </source>
</evidence>
<dbReference type="PRINTS" id="PR00344">
    <property type="entry name" value="BCTRLSENSOR"/>
</dbReference>
<protein>
    <recommendedName>
        <fullName evidence="2">histidine kinase</fullName>
        <ecNumber evidence="2">2.7.13.3</ecNumber>
    </recommendedName>
</protein>
<dbReference type="Pfam" id="PF02518">
    <property type="entry name" value="HATPase_c"/>
    <property type="match status" value="1"/>
</dbReference>
<feature type="modified residue" description="4-aspartylphosphate" evidence="4">
    <location>
        <position position="508"/>
    </location>
</feature>
<dbReference type="GO" id="GO:0000155">
    <property type="term" value="F:phosphorelay sensor kinase activity"/>
    <property type="evidence" value="ECO:0007669"/>
    <property type="project" value="InterPro"/>
</dbReference>
<dbReference type="PROSITE" id="PS50110">
    <property type="entry name" value="RESPONSE_REGULATORY"/>
    <property type="match status" value="1"/>
</dbReference>
<evidence type="ECO:0000259" key="8">
    <source>
        <dbReference type="PROSITE" id="PS50110"/>
    </source>
</evidence>
<feature type="domain" description="Response regulatory" evidence="8">
    <location>
        <begin position="459"/>
        <end position="574"/>
    </location>
</feature>
<dbReference type="PATRIC" id="fig|1144316.3.peg.1096"/>
<keyword evidence="10" id="KW-1185">Reference proteome</keyword>
<evidence type="ECO:0000256" key="4">
    <source>
        <dbReference type="PROSITE-ProRule" id="PRU00169"/>
    </source>
</evidence>